<reference evidence="1" key="2">
    <citation type="journal article" date="2023" name="IMA Fungus">
        <title>Comparative genomic study of the Penicillium genus elucidates a diverse pangenome and 15 lateral gene transfer events.</title>
        <authorList>
            <person name="Petersen C."/>
            <person name="Sorensen T."/>
            <person name="Nielsen M.R."/>
            <person name="Sondergaard T.E."/>
            <person name="Sorensen J.L."/>
            <person name="Fitzpatrick D.A."/>
            <person name="Frisvad J.C."/>
            <person name="Nielsen K.L."/>
        </authorList>
    </citation>
    <scope>NUCLEOTIDE SEQUENCE</scope>
    <source>
        <strain evidence="1">IBT 16849</strain>
    </source>
</reference>
<sequence>MAVLCGLIYSLVEKNLYGYTERPNLIKYLLDCRYAGRIYNRPTFSSRLDYLDIVYLPIGKVDCLELISRRYALKKPEAFPPRLNVRNSEDTEPYKRILAIISIVYRPIAFNELASLIELPDDLYNDSKALLEIIAICGLFLTICKDTIIFVYQSIKEFLLREM</sequence>
<comment type="caution">
    <text evidence="1">The sequence shown here is derived from an EMBL/GenBank/DDBJ whole genome shotgun (WGS) entry which is preliminary data.</text>
</comment>
<dbReference type="AlphaFoldDB" id="A0A9W9JT85"/>
<evidence type="ECO:0000313" key="2">
    <source>
        <dbReference type="Proteomes" id="UP001150879"/>
    </source>
</evidence>
<dbReference type="EMBL" id="JAPQKP010000003">
    <property type="protein sequence ID" value="KAJ5199441.1"/>
    <property type="molecule type" value="Genomic_DNA"/>
</dbReference>
<name>A0A9W9JT85_9EURO</name>
<organism evidence="1 2">
    <name type="scientific">Penicillium cf. griseofulvum</name>
    <dbReference type="NCBI Taxonomy" id="2972120"/>
    <lineage>
        <taxon>Eukaryota</taxon>
        <taxon>Fungi</taxon>
        <taxon>Dikarya</taxon>
        <taxon>Ascomycota</taxon>
        <taxon>Pezizomycotina</taxon>
        <taxon>Eurotiomycetes</taxon>
        <taxon>Eurotiomycetidae</taxon>
        <taxon>Eurotiales</taxon>
        <taxon>Aspergillaceae</taxon>
        <taxon>Penicillium</taxon>
    </lineage>
</organism>
<proteinExistence type="predicted"/>
<evidence type="ECO:0000313" key="1">
    <source>
        <dbReference type="EMBL" id="KAJ5199441.1"/>
    </source>
</evidence>
<gene>
    <name evidence="1" type="ORF">N7472_004645</name>
</gene>
<keyword evidence="2" id="KW-1185">Reference proteome</keyword>
<reference evidence="1" key="1">
    <citation type="submission" date="2022-11" db="EMBL/GenBank/DDBJ databases">
        <authorList>
            <person name="Petersen C."/>
        </authorList>
    </citation>
    <scope>NUCLEOTIDE SEQUENCE</scope>
    <source>
        <strain evidence="1">IBT 16849</strain>
    </source>
</reference>
<accession>A0A9W9JT85</accession>
<dbReference type="Proteomes" id="UP001150879">
    <property type="component" value="Unassembled WGS sequence"/>
</dbReference>
<protein>
    <submittedName>
        <fullName evidence="1">Uncharacterized protein</fullName>
    </submittedName>
</protein>